<proteinExistence type="predicted"/>
<sequence>MKYDKKIHIADINKIRGIGKDKVLSDPIDLTWASKF</sequence>
<evidence type="ECO:0000313" key="1">
    <source>
        <dbReference type="EMBL" id="MBX51637.1"/>
    </source>
</evidence>
<name>A0A2P2PAA9_RHIMU</name>
<reference evidence="1" key="1">
    <citation type="submission" date="2018-02" db="EMBL/GenBank/DDBJ databases">
        <title>Rhizophora mucronata_Transcriptome.</title>
        <authorList>
            <person name="Meera S.P."/>
            <person name="Sreeshan A."/>
            <person name="Augustine A."/>
        </authorList>
    </citation>
    <scope>NUCLEOTIDE SEQUENCE</scope>
    <source>
        <tissue evidence="1">Leaf</tissue>
    </source>
</reference>
<accession>A0A2P2PAA9</accession>
<dbReference type="EMBL" id="GGEC01071153">
    <property type="protein sequence ID" value="MBX51637.1"/>
    <property type="molecule type" value="Transcribed_RNA"/>
</dbReference>
<protein>
    <submittedName>
        <fullName evidence="1">Uncharacterized protein</fullName>
    </submittedName>
</protein>
<dbReference type="AlphaFoldDB" id="A0A2P2PAA9"/>
<organism evidence="1">
    <name type="scientific">Rhizophora mucronata</name>
    <name type="common">Asiatic mangrove</name>
    <dbReference type="NCBI Taxonomy" id="61149"/>
    <lineage>
        <taxon>Eukaryota</taxon>
        <taxon>Viridiplantae</taxon>
        <taxon>Streptophyta</taxon>
        <taxon>Embryophyta</taxon>
        <taxon>Tracheophyta</taxon>
        <taxon>Spermatophyta</taxon>
        <taxon>Magnoliopsida</taxon>
        <taxon>eudicotyledons</taxon>
        <taxon>Gunneridae</taxon>
        <taxon>Pentapetalae</taxon>
        <taxon>rosids</taxon>
        <taxon>fabids</taxon>
        <taxon>Malpighiales</taxon>
        <taxon>Rhizophoraceae</taxon>
        <taxon>Rhizophora</taxon>
    </lineage>
</organism>